<protein>
    <recommendedName>
        <fullName evidence="4">DUF1534 domain-containing protein</fullName>
    </recommendedName>
</protein>
<organism evidence="2 3">
    <name type="scientific">Pseudomonas syringae pv. syringae</name>
    <dbReference type="NCBI Taxonomy" id="321"/>
    <lineage>
        <taxon>Bacteria</taxon>
        <taxon>Pseudomonadati</taxon>
        <taxon>Pseudomonadota</taxon>
        <taxon>Gammaproteobacteria</taxon>
        <taxon>Pseudomonadales</taxon>
        <taxon>Pseudomonadaceae</taxon>
        <taxon>Pseudomonas</taxon>
        <taxon>Pseudomonas syringae</taxon>
    </lineage>
</organism>
<accession>A0AAE5S714</accession>
<evidence type="ECO:0008006" key="4">
    <source>
        <dbReference type="Google" id="ProtNLM"/>
    </source>
</evidence>
<dbReference type="Proteomes" id="UP000237295">
    <property type="component" value="Unassembled WGS sequence"/>
</dbReference>
<proteinExistence type="predicted"/>
<dbReference type="EMBL" id="NBAQ01000006">
    <property type="protein sequence ID" value="POQ03743.1"/>
    <property type="molecule type" value="Genomic_DNA"/>
</dbReference>
<dbReference type="AlphaFoldDB" id="A0AAE5S714"/>
<name>A0AAE5S714_PSESY</name>
<evidence type="ECO:0000313" key="3">
    <source>
        <dbReference type="Proteomes" id="UP000237295"/>
    </source>
</evidence>
<feature type="region of interest" description="Disordered" evidence="1">
    <location>
        <begin position="32"/>
        <end position="59"/>
    </location>
</feature>
<evidence type="ECO:0000256" key="1">
    <source>
        <dbReference type="SAM" id="MobiDB-lite"/>
    </source>
</evidence>
<gene>
    <name evidence="2" type="ORF">CXB42_13825</name>
</gene>
<comment type="caution">
    <text evidence="2">The sequence shown here is derived from an EMBL/GenBank/DDBJ whole genome shotgun (WGS) entry which is preliminary data.</text>
</comment>
<evidence type="ECO:0000313" key="2">
    <source>
        <dbReference type="EMBL" id="POQ03743.1"/>
    </source>
</evidence>
<sequence>MWLTLVPRLHVGMHFVTLRVITRCRSAYSTADAERPELHSHTERSSLYTSHEEPRRRGL</sequence>
<reference evidence="2 3" key="1">
    <citation type="submission" date="2017-03" db="EMBL/GenBank/DDBJ databases">
        <authorList>
            <person name="Hulin M.T."/>
        </authorList>
    </citation>
    <scope>NUCLEOTIDE SEQUENCE [LARGE SCALE GENOMIC DNA]</scope>
    <source>
        <strain evidence="2 3">5264</strain>
    </source>
</reference>